<dbReference type="InterPro" id="IPR039538">
    <property type="entry name" value="BetI_C"/>
</dbReference>
<dbReference type="GO" id="GO:0000976">
    <property type="term" value="F:transcription cis-regulatory region binding"/>
    <property type="evidence" value="ECO:0007669"/>
    <property type="project" value="TreeGrafter"/>
</dbReference>
<evidence type="ECO:0000313" key="8">
    <source>
        <dbReference type="EMBL" id="ORX06938.1"/>
    </source>
</evidence>
<dbReference type="GO" id="GO:0045892">
    <property type="term" value="P:negative regulation of DNA-templated transcription"/>
    <property type="evidence" value="ECO:0007669"/>
    <property type="project" value="UniProtKB-ARBA"/>
</dbReference>
<evidence type="ECO:0000256" key="2">
    <source>
        <dbReference type="ARBA" id="ARBA00022491"/>
    </source>
</evidence>
<dbReference type="OrthoDB" id="4541465at2"/>
<dbReference type="Pfam" id="PF13977">
    <property type="entry name" value="TetR_C_6"/>
    <property type="match status" value="1"/>
</dbReference>
<keyword evidence="5" id="KW-0804">Transcription</keyword>
<dbReference type="PROSITE" id="PS50977">
    <property type="entry name" value="HTH_TETR_2"/>
    <property type="match status" value="1"/>
</dbReference>
<dbReference type="AlphaFoldDB" id="A0A1X2EN42"/>
<keyword evidence="4 6" id="KW-0238">DNA-binding</keyword>
<dbReference type="PANTHER" id="PTHR30055:SF234">
    <property type="entry name" value="HTH-TYPE TRANSCRIPTIONAL REGULATOR BETI"/>
    <property type="match status" value="1"/>
</dbReference>
<reference evidence="8 9" key="1">
    <citation type="submission" date="2016-01" db="EMBL/GenBank/DDBJ databases">
        <title>The new phylogeny of the genus Mycobacterium.</title>
        <authorList>
            <person name="Tarcisio F."/>
            <person name="Conor M."/>
            <person name="Antonella G."/>
            <person name="Elisabetta G."/>
            <person name="Giulia F.S."/>
            <person name="Sara T."/>
            <person name="Anna F."/>
            <person name="Clotilde B."/>
            <person name="Roberto B."/>
            <person name="Veronica D.S."/>
            <person name="Fabio R."/>
            <person name="Monica P."/>
            <person name="Olivier J."/>
            <person name="Enrico T."/>
            <person name="Nicola S."/>
        </authorList>
    </citation>
    <scope>NUCLEOTIDE SEQUENCE [LARGE SCALE GENOMIC DNA]</scope>
    <source>
        <strain evidence="8 9">DSM 44153</strain>
    </source>
</reference>
<evidence type="ECO:0000256" key="3">
    <source>
        <dbReference type="ARBA" id="ARBA00023015"/>
    </source>
</evidence>
<dbReference type="PRINTS" id="PR00455">
    <property type="entry name" value="HTHTETR"/>
</dbReference>
<evidence type="ECO:0000256" key="5">
    <source>
        <dbReference type="ARBA" id="ARBA00023163"/>
    </source>
</evidence>
<accession>A0A1X2EN42</accession>
<dbReference type="SUPFAM" id="SSF46689">
    <property type="entry name" value="Homeodomain-like"/>
    <property type="match status" value="1"/>
</dbReference>
<evidence type="ECO:0000256" key="4">
    <source>
        <dbReference type="ARBA" id="ARBA00023125"/>
    </source>
</evidence>
<organism evidence="8 9">
    <name type="scientific">Mycolicibacillus trivialis</name>
    <dbReference type="NCBI Taxonomy" id="1798"/>
    <lineage>
        <taxon>Bacteria</taxon>
        <taxon>Bacillati</taxon>
        <taxon>Actinomycetota</taxon>
        <taxon>Actinomycetes</taxon>
        <taxon>Mycobacteriales</taxon>
        <taxon>Mycobacteriaceae</taxon>
        <taxon>Mycolicibacillus</taxon>
    </lineage>
</organism>
<keyword evidence="9" id="KW-1185">Reference proteome</keyword>
<dbReference type="EMBL" id="LQPZ01000013">
    <property type="protein sequence ID" value="ORX06938.1"/>
    <property type="molecule type" value="Genomic_DNA"/>
</dbReference>
<dbReference type="GO" id="GO:0003700">
    <property type="term" value="F:DNA-binding transcription factor activity"/>
    <property type="evidence" value="ECO:0007669"/>
    <property type="project" value="TreeGrafter"/>
</dbReference>
<dbReference type="FunFam" id="1.10.10.60:FF:000141">
    <property type="entry name" value="TetR family transcriptional regulator"/>
    <property type="match status" value="1"/>
</dbReference>
<keyword evidence="3" id="KW-0805">Transcription regulation</keyword>
<dbReference type="Pfam" id="PF00440">
    <property type="entry name" value="TetR_N"/>
    <property type="match status" value="1"/>
</dbReference>
<dbReference type="Proteomes" id="UP000193090">
    <property type="component" value="Unassembled WGS sequence"/>
</dbReference>
<evidence type="ECO:0000256" key="1">
    <source>
        <dbReference type="ARBA" id="ARBA00011738"/>
    </source>
</evidence>
<keyword evidence="2" id="KW-0678">Repressor</keyword>
<dbReference type="STRING" id="1798.AWC30_05045"/>
<sequence length="201" mass="21485">MAPERTPQHERRAQTRAALLRAAGRVFAEHGYHDATLEQVYRGAGVSRGALYHYFGSKRELFAALLADRLADAAASAEFQNLGEGADPIGRFLHRVGRDPRWLPLLLDFLALGARDDATRESVLTEFIRPARELAGAATGHLITDGAALSVDELAVATTALINGLAIERAFDPDAVPDDLGARVFAALAAGLQEPGSGRGY</sequence>
<comment type="subunit">
    <text evidence="1">Homodimer.</text>
</comment>
<comment type="caution">
    <text evidence="8">The sequence shown here is derived from an EMBL/GenBank/DDBJ whole genome shotgun (WGS) entry which is preliminary data.</text>
</comment>
<gene>
    <name evidence="8" type="ORF">AWC30_05045</name>
</gene>
<dbReference type="SUPFAM" id="SSF48498">
    <property type="entry name" value="Tetracyclin repressor-like, C-terminal domain"/>
    <property type="match status" value="1"/>
</dbReference>
<dbReference type="RefSeq" id="WP_085109053.1">
    <property type="nucleotide sequence ID" value="NZ_JACKSN010000171.1"/>
</dbReference>
<dbReference type="PROSITE" id="PS01081">
    <property type="entry name" value="HTH_TETR_1"/>
    <property type="match status" value="1"/>
</dbReference>
<protein>
    <recommendedName>
        <fullName evidence="7">HTH tetR-type domain-containing protein</fullName>
    </recommendedName>
</protein>
<dbReference type="InterPro" id="IPR036271">
    <property type="entry name" value="Tet_transcr_reg_TetR-rel_C_sf"/>
</dbReference>
<feature type="domain" description="HTH tetR-type" evidence="7">
    <location>
        <begin position="13"/>
        <end position="73"/>
    </location>
</feature>
<dbReference type="PANTHER" id="PTHR30055">
    <property type="entry name" value="HTH-TYPE TRANSCRIPTIONAL REGULATOR RUTR"/>
    <property type="match status" value="1"/>
</dbReference>
<dbReference type="InterPro" id="IPR050109">
    <property type="entry name" value="HTH-type_TetR-like_transc_reg"/>
</dbReference>
<dbReference type="InterPro" id="IPR001647">
    <property type="entry name" value="HTH_TetR"/>
</dbReference>
<feature type="DNA-binding region" description="H-T-H motif" evidence="6">
    <location>
        <begin position="36"/>
        <end position="55"/>
    </location>
</feature>
<proteinExistence type="predicted"/>
<dbReference type="Gene3D" id="1.10.357.10">
    <property type="entry name" value="Tetracycline Repressor, domain 2"/>
    <property type="match status" value="1"/>
</dbReference>
<name>A0A1X2EN42_9MYCO</name>
<evidence type="ECO:0000256" key="6">
    <source>
        <dbReference type="PROSITE-ProRule" id="PRU00335"/>
    </source>
</evidence>
<evidence type="ECO:0000259" key="7">
    <source>
        <dbReference type="PROSITE" id="PS50977"/>
    </source>
</evidence>
<evidence type="ECO:0000313" key="9">
    <source>
        <dbReference type="Proteomes" id="UP000193090"/>
    </source>
</evidence>
<dbReference type="InterPro" id="IPR023772">
    <property type="entry name" value="DNA-bd_HTH_TetR-type_CS"/>
</dbReference>
<dbReference type="InterPro" id="IPR009057">
    <property type="entry name" value="Homeodomain-like_sf"/>
</dbReference>